<dbReference type="InterPro" id="IPR036086">
    <property type="entry name" value="ParB/Sulfiredoxin_sf"/>
</dbReference>
<dbReference type="InterPro" id="IPR041468">
    <property type="entry name" value="HTH_ParB/Spo0J"/>
</dbReference>
<dbReference type="Pfam" id="PF17762">
    <property type="entry name" value="HTH_ParB"/>
    <property type="match status" value="1"/>
</dbReference>
<dbReference type="InterPro" id="IPR057240">
    <property type="entry name" value="ParB_dimer_C"/>
</dbReference>
<keyword evidence="2" id="KW-0159">Chromosome partition</keyword>
<evidence type="ECO:0000256" key="2">
    <source>
        <dbReference type="ARBA" id="ARBA00022829"/>
    </source>
</evidence>
<dbReference type="GO" id="GO:0005694">
    <property type="term" value="C:chromosome"/>
    <property type="evidence" value="ECO:0007669"/>
    <property type="project" value="TreeGrafter"/>
</dbReference>
<dbReference type="Gene3D" id="1.10.10.2830">
    <property type="match status" value="1"/>
</dbReference>
<feature type="domain" description="ParB-like N-terminal" evidence="4">
    <location>
        <begin position="35"/>
        <end position="125"/>
    </location>
</feature>
<dbReference type="Gene3D" id="3.90.1530.30">
    <property type="match status" value="1"/>
</dbReference>
<dbReference type="PANTHER" id="PTHR33375">
    <property type="entry name" value="CHROMOSOME-PARTITIONING PROTEIN PARB-RELATED"/>
    <property type="match status" value="1"/>
</dbReference>
<comment type="similarity">
    <text evidence="1">Belongs to the ParB family.</text>
</comment>
<dbReference type="InterPro" id="IPR004437">
    <property type="entry name" value="ParB/RepB/Spo0J"/>
</dbReference>
<organism evidence="5">
    <name type="scientific">hydrothermal vent metagenome</name>
    <dbReference type="NCBI Taxonomy" id="652676"/>
    <lineage>
        <taxon>unclassified sequences</taxon>
        <taxon>metagenomes</taxon>
        <taxon>ecological metagenomes</taxon>
    </lineage>
</organism>
<dbReference type="PANTHER" id="PTHR33375:SF1">
    <property type="entry name" value="CHROMOSOME-PARTITIONING PROTEIN PARB-RELATED"/>
    <property type="match status" value="1"/>
</dbReference>
<evidence type="ECO:0000256" key="3">
    <source>
        <dbReference type="ARBA" id="ARBA00023125"/>
    </source>
</evidence>
<keyword evidence="3" id="KW-0238">DNA-binding</keyword>
<dbReference type="NCBIfam" id="TIGR00180">
    <property type="entry name" value="parB_part"/>
    <property type="match status" value="1"/>
</dbReference>
<dbReference type="GO" id="GO:0045881">
    <property type="term" value="P:positive regulation of sporulation resulting in formation of a cellular spore"/>
    <property type="evidence" value="ECO:0007669"/>
    <property type="project" value="TreeGrafter"/>
</dbReference>
<dbReference type="EMBL" id="UOEW01000086">
    <property type="protein sequence ID" value="VAW34858.1"/>
    <property type="molecule type" value="Genomic_DNA"/>
</dbReference>
<dbReference type="Pfam" id="PF02195">
    <property type="entry name" value="ParB_N"/>
    <property type="match status" value="1"/>
</dbReference>
<dbReference type="FunFam" id="1.10.10.2830:FF:000001">
    <property type="entry name" value="Chromosome partitioning protein ParB"/>
    <property type="match status" value="1"/>
</dbReference>
<proteinExistence type="inferred from homology"/>
<reference evidence="5" key="1">
    <citation type="submission" date="2018-06" db="EMBL/GenBank/DDBJ databases">
        <authorList>
            <person name="Zhirakovskaya E."/>
        </authorList>
    </citation>
    <scope>NUCLEOTIDE SEQUENCE</scope>
</reference>
<dbReference type="InterPro" id="IPR003115">
    <property type="entry name" value="ParB_N"/>
</dbReference>
<accession>A0A3B0UUX9</accession>
<dbReference type="SUPFAM" id="SSF109709">
    <property type="entry name" value="KorB DNA-binding domain-like"/>
    <property type="match status" value="1"/>
</dbReference>
<dbReference type="AlphaFoldDB" id="A0A3B0UUX9"/>
<dbReference type="GO" id="GO:0003677">
    <property type="term" value="F:DNA binding"/>
    <property type="evidence" value="ECO:0007669"/>
    <property type="project" value="UniProtKB-KW"/>
</dbReference>
<dbReference type="FunFam" id="3.90.1530.30:FF:000001">
    <property type="entry name" value="Chromosome partitioning protein ParB"/>
    <property type="match status" value="1"/>
</dbReference>
<sequence>MVAKKRGLGRGLDALLGTKSKDKFGEASDNANSLTELDVDLIKPGKFQPRTKMDMMKLRELADSIKAQGMVQPIIVRSAGKNKYEIIAGERRWRAAQIAEMSKIPVVIRVADDRQTIAMALIENIQREDLNPLEEATALQRLIDEFELTHQQAAQAVGRSRAAVSNLLRLLELHKDVKKLLDDGEIEMGHARALLGLEKNQQLQAAHEVIKKAMSVRVTEKFIKNYAKQKPEAVQKPIDKDIQRLELELAEKLCSQVTIQHSKKGKGKLVINYHSVDELEGILAKIK</sequence>
<dbReference type="SMART" id="SM00470">
    <property type="entry name" value="ParB"/>
    <property type="match status" value="1"/>
</dbReference>
<dbReference type="CDD" id="cd16393">
    <property type="entry name" value="SPO0J_N"/>
    <property type="match status" value="1"/>
</dbReference>
<evidence type="ECO:0000259" key="4">
    <source>
        <dbReference type="SMART" id="SM00470"/>
    </source>
</evidence>
<evidence type="ECO:0000313" key="5">
    <source>
        <dbReference type="EMBL" id="VAW34858.1"/>
    </source>
</evidence>
<protein>
    <submittedName>
        <fullName evidence="5">Chromosome (Plasmid) partitioning protein ParB</fullName>
    </submittedName>
</protein>
<dbReference type="GO" id="GO:0007059">
    <property type="term" value="P:chromosome segregation"/>
    <property type="evidence" value="ECO:0007669"/>
    <property type="project" value="UniProtKB-KW"/>
</dbReference>
<gene>
    <name evidence="5" type="ORF">MNBD_GAMMA01-1225</name>
</gene>
<dbReference type="Pfam" id="PF23552">
    <property type="entry name" value="ParB_C"/>
    <property type="match status" value="1"/>
</dbReference>
<dbReference type="SUPFAM" id="SSF110849">
    <property type="entry name" value="ParB/Sulfiredoxin"/>
    <property type="match status" value="1"/>
</dbReference>
<evidence type="ECO:0000256" key="1">
    <source>
        <dbReference type="ARBA" id="ARBA00006295"/>
    </source>
</evidence>
<name>A0A3B0UUX9_9ZZZZ</name>
<dbReference type="InterPro" id="IPR050336">
    <property type="entry name" value="Chromosome_partition/occlusion"/>
</dbReference>